<feature type="repeat" description="TPR" evidence="10">
    <location>
        <begin position="471"/>
        <end position="504"/>
    </location>
</feature>
<evidence type="ECO:0000313" key="13">
    <source>
        <dbReference type="Proteomes" id="UP001363151"/>
    </source>
</evidence>
<reference evidence="12 13" key="1">
    <citation type="submission" date="2024-03" db="EMBL/GenBank/DDBJ databases">
        <title>Aureococcus anophagefferens CCMP1851 and Kratosvirus quantuckense: Draft genome of a second virus-susceptible host strain in the model system.</title>
        <authorList>
            <person name="Chase E."/>
            <person name="Truchon A.R."/>
            <person name="Schepens W."/>
            <person name="Wilhelm S.W."/>
        </authorList>
    </citation>
    <scope>NUCLEOTIDE SEQUENCE [LARGE SCALE GENOMIC DNA]</scope>
    <source>
        <strain evidence="12 13">CCMP1851</strain>
    </source>
</reference>
<keyword evidence="5" id="KW-0677">Repeat</keyword>
<comment type="subcellular location">
    <subcellularLocation>
        <location evidence="1">Cytoplasm</location>
        <location evidence="1">Cytoskeleton</location>
    </subcellularLocation>
</comment>
<evidence type="ECO:0000256" key="11">
    <source>
        <dbReference type="SAM" id="MobiDB-lite"/>
    </source>
</evidence>
<keyword evidence="9" id="KW-0206">Cytoskeleton</keyword>
<dbReference type="PANTHER" id="PTHR45783:SF3">
    <property type="entry name" value="KINESIN LIGHT CHAIN"/>
    <property type="match status" value="1"/>
</dbReference>
<evidence type="ECO:0000256" key="5">
    <source>
        <dbReference type="ARBA" id="ARBA00022737"/>
    </source>
</evidence>
<keyword evidence="7" id="KW-0175">Coiled coil</keyword>
<feature type="repeat" description="TPR" evidence="10">
    <location>
        <begin position="555"/>
        <end position="588"/>
    </location>
</feature>
<evidence type="ECO:0000256" key="2">
    <source>
        <dbReference type="ARBA" id="ARBA00009622"/>
    </source>
</evidence>
<evidence type="ECO:0000256" key="8">
    <source>
        <dbReference type="ARBA" id="ARBA00023175"/>
    </source>
</evidence>
<evidence type="ECO:0000256" key="6">
    <source>
        <dbReference type="ARBA" id="ARBA00022803"/>
    </source>
</evidence>
<evidence type="ECO:0000256" key="3">
    <source>
        <dbReference type="ARBA" id="ARBA00022490"/>
    </source>
</evidence>
<dbReference type="Pfam" id="PF13424">
    <property type="entry name" value="TPR_12"/>
    <property type="match status" value="2"/>
</dbReference>
<keyword evidence="4" id="KW-0493">Microtubule</keyword>
<dbReference type="InterPro" id="IPR019734">
    <property type="entry name" value="TPR_rpt"/>
</dbReference>
<dbReference type="InterPro" id="IPR002151">
    <property type="entry name" value="Kinesin_light"/>
</dbReference>
<organism evidence="12 13">
    <name type="scientific">Aureococcus anophagefferens</name>
    <name type="common">Harmful bloom alga</name>
    <dbReference type="NCBI Taxonomy" id="44056"/>
    <lineage>
        <taxon>Eukaryota</taxon>
        <taxon>Sar</taxon>
        <taxon>Stramenopiles</taxon>
        <taxon>Ochrophyta</taxon>
        <taxon>Pelagophyceae</taxon>
        <taxon>Pelagomonadales</taxon>
        <taxon>Pelagomonadaceae</taxon>
        <taxon>Aureococcus</taxon>
    </lineage>
</organism>
<comment type="similarity">
    <text evidence="2">Belongs to the kinesin light chain family.</text>
</comment>
<feature type="region of interest" description="Disordered" evidence="11">
    <location>
        <begin position="1"/>
        <end position="67"/>
    </location>
</feature>
<keyword evidence="6 10" id="KW-0802">TPR repeat</keyword>
<evidence type="ECO:0000256" key="1">
    <source>
        <dbReference type="ARBA" id="ARBA00004245"/>
    </source>
</evidence>
<evidence type="ECO:0008006" key="14">
    <source>
        <dbReference type="Google" id="ProtNLM"/>
    </source>
</evidence>
<keyword evidence="3" id="KW-0963">Cytoplasm</keyword>
<sequence length="629" mass="68532">MPAAAAASRNSRRKNAPKESNGSGKSLTASASKRYEPSELDRDIEELEGDTKELPPDAGGDGIPLLGSEEAQPAASMHALLAQGTLLSRGIDEHAEEASPKVGPRGLADAANRLSVAGMSGSGKGWAAAKLGVSEGSVKAQFQRKGKSAGWRTFRKAKAGGLFGKALVFHDNVQNFQKVRGVFQDTHDECFEAGGVVECIADGFGGFGDRDYVNVGPSGAPATEVASMYDVARAARQTFDAALGGLCASIAGATFETADLKDQLRTREKIKERHERTHKTSDAAAFVVDVVRGQVVCVDEAVMYDVYKALVESPALAICRVVNRVKRPTITGYRDLKVNVKVTTDLAAADGAKIPHTCEVVIHHKVMLNLSDEHDACKVYDFFRSFLLGGEGADDERRRASVLMQIPTSEISTMESVAMKWLEDHEGALERLTTFNHLMRAIGEFELAEMVQGRIVDLTIQTFGAGSIDHARAMEGLAMVLYAQEKYKEAEPIFRDSMRLKEERLSHNDPELGPLLSYMSLCLERQGNFEDAVGPSRRALEIREAQLGPDHPDVAKLLNTQANLHYAQGRYEHADPLYRRALHITERRMGEKHPDVATALNNLASLLYQTRQYVSVWKPTTGLGGPDQT</sequence>
<feature type="compositionally biased region" description="Polar residues" evidence="11">
    <location>
        <begin position="18"/>
        <end position="31"/>
    </location>
</feature>
<dbReference type="SUPFAM" id="SSF48452">
    <property type="entry name" value="TPR-like"/>
    <property type="match status" value="1"/>
</dbReference>
<comment type="caution">
    <text evidence="12">The sequence shown here is derived from an EMBL/GenBank/DDBJ whole genome shotgun (WGS) entry which is preliminary data.</text>
</comment>
<evidence type="ECO:0000256" key="4">
    <source>
        <dbReference type="ARBA" id="ARBA00022701"/>
    </source>
</evidence>
<evidence type="ECO:0000313" key="12">
    <source>
        <dbReference type="EMBL" id="KAK7249950.1"/>
    </source>
</evidence>
<dbReference type="EMBL" id="JBBJCI010000039">
    <property type="protein sequence ID" value="KAK7249950.1"/>
    <property type="molecule type" value="Genomic_DNA"/>
</dbReference>
<gene>
    <name evidence="12" type="ORF">SO694_00005536</name>
</gene>
<evidence type="ECO:0000256" key="10">
    <source>
        <dbReference type="PROSITE-ProRule" id="PRU00339"/>
    </source>
</evidence>
<evidence type="ECO:0000256" key="9">
    <source>
        <dbReference type="ARBA" id="ARBA00023212"/>
    </source>
</evidence>
<dbReference type="PANTHER" id="PTHR45783">
    <property type="entry name" value="KINESIN LIGHT CHAIN"/>
    <property type="match status" value="1"/>
</dbReference>
<keyword evidence="13" id="KW-1185">Reference proteome</keyword>
<accession>A0ABR1G9Q6</accession>
<dbReference type="Proteomes" id="UP001363151">
    <property type="component" value="Unassembled WGS sequence"/>
</dbReference>
<dbReference type="Gene3D" id="1.25.40.10">
    <property type="entry name" value="Tetratricopeptide repeat domain"/>
    <property type="match status" value="1"/>
</dbReference>
<dbReference type="InterPro" id="IPR011990">
    <property type="entry name" value="TPR-like_helical_dom_sf"/>
</dbReference>
<dbReference type="SMART" id="SM00028">
    <property type="entry name" value="TPR"/>
    <property type="match status" value="3"/>
</dbReference>
<evidence type="ECO:0000256" key="7">
    <source>
        <dbReference type="ARBA" id="ARBA00023054"/>
    </source>
</evidence>
<name>A0ABR1G9Q6_AURAN</name>
<protein>
    <recommendedName>
        <fullName evidence="14">Kinesin light chain</fullName>
    </recommendedName>
</protein>
<keyword evidence="8" id="KW-0505">Motor protein</keyword>
<dbReference type="PROSITE" id="PS50005">
    <property type="entry name" value="TPR"/>
    <property type="match status" value="2"/>
</dbReference>
<proteinExistence type="inferred from homology"/>